<name>A0ABM8XI75_9BURK</name>
<dbReference type="RefSeq" id="WP_224043484.1">
    <property type="nucleotide sequence ID" value="NZ_CAJZAH010000004.1"/>
</dbReference>
<dbReference type="GO" id="GO:0004400">
    <property type="term" value="F:histidinol-phosphate transaminase activity"/>
    <property type="evidence" value="ECO:0007669"/>
    <property type="project" value="UniProtKB-EC"/>
</dbReference>
<dbReference type="EMBL" id="CAJZAH010000004">
    <property type="protein sequence ID" value="CAG9179710.1"/>
    <property type="molecule type" value="Genomic_DNA"/>
</dbReference>
<sequence>MLYQAKKVQLAGTVSPQCSNAAVVDPALPHRTVNPPRSQSIAKTLADSIERQIAEGAWRAGDKLPSLRELAQLHRYSKNTVVAAFELLVGRGLVEPRRGAGYFVLDRAAAPRQEEDAGSLGRAMDIVWLMREQLKSRPDVLAVGDGFPPVQWLSEARLDKYHHKVVRTGLGTLFRYGSRFGYGPLREHLVRKLGDLGIGAEPRDIVLTHGANDAMDLVIRYFVPAGATVLVDDPGYYPLFGKLKLAGARIVGVPRLADGPDLETLERLLAQERPRLFFTQSVAHNPTGSDISAAKAFRVLQLAQKYNLLLVENDALADFKPTSLPRLAALDQLERTIYIGSFSKSFSAALRVGFIACNPDLASDLADLKALVHVSSSEYCERTVDVILSEGHYQRYITRLRARLADATARAVRLFEDLDATVFARTEQSLYLWGALPAVDDSLALAERLLPSKVVIAPGRVFRVNSEAVSPWSRFNVGAVLDPRFEPAIRSVLG</sequence>
<dbReference type="Pfam" id="PF00155">
    <property type="entry name" value="Aminotran_1_2"/>
    <property type="match status" value="1"/>
</dbReference>
<dbReference type="SUPFAM" id="SSF46785">
    <property type="entry name" value="Winged helix' DNA-binding domain"/>
    <property type="match status" value="1"/>
</dbReference>
<evidence type="ECO:0000256" key="1">
    <source>
        <dbReference type="ARBA" id="ARBA00005384"/>
    </source>
</evidence>
<dbReference type="InterPro" id="IPR036390">
    <property type="entry name" value="WH_DNA-bd_sf"/>
</dbReference>
<protein>
    <submittedName>
        <fullName evidence="7">Histidinol-phosphate aminotransferase</fullName>
        <ecNumber evidence="7">2.6.1.9</ecNumber>
    </submittedName>
</protein>
<dbReference type="PANTHER" id="PTHR46577">
    <property type="entry name" value="HTH-TYPE TRANSCRIPTIONAL REGULATORY PROTEIN GABR"/>
    <property type="match status" value="1"/>
</dbReference>
<keyword evidence="8" id="KW-1185">Reference proteome</keyword>
<dbReference type="CDD" id="cd07377">
    <property type="entry name" value="WHTH_GntR"/>
    <property type="match status" value="1"/>
</dbReference>
<dbReference type="InterPro" id="IPR036388">
    <property type="entry name" value="WH-like_DNA-bd_sf"/>
</dbReference>
<evidence type="ECO:0000256" key="2">
    <source>
        <dbReference type="ARBA" id="ARBA00022898"/>
    </source>
</evidence>
<dbReference type="EC" id="2.6.1.9" evidence="7"/>
<proteinExistence type="inferred from homology"/>
<dbReference type="InterPro" id="IPR051446">
    <property type="entry name" value="HTH_trans_reg/aminotransferase"/>
</dbReference>
<keyword evidence="2" id="KW-0663">Pyridoxal phosphate</keyword>
<keyword evidence="7" id="KW-0808">Transferase</keyword>
<dbReference type="InterPro" id="IPR015421">
    <property type="entry name" value="PyrdxlP-dep_Trfase_major"/>
</dbReference>
<dbReference type="Pfam" id="PF00392">
    <property type="entry name" value="GntR"/>
    <property type="match status" value="1"/>
</dbReference>
<comment type="caution">
    <text evidence="7">The sequence shown here is derived from an EMBL/GenBank/DDBJ whole genome shotgun (WGS) entry which is preliminary data.</text>
</comment>
<keyword evidence="7" id="KW-0032">Aminotransferase</keyword>
<dbReference type="PANTHER" id="PTHR46577:SF2">
    <property type="entry name" value="TRANSCRIPTIONAL REGULATORY PROTEIN"/>
    <property type="match status" value="1"/>
</dbReference>
<comment type="similarity">
    <text evidence="1">In the C-terminal section; belongs to the class-I pyridoxal-phosphate-dependent aminotransferase family.</text>
</comment>
<feature type="domain" description="HTH gntR-type" evidence="6">
    <location>
        <begin position="39"/>
        <end position="107"/>
    </location>
</feature>
<keyword evidence="4" id="KW-0238">DNA-binding</keyword>
<dbReference type="InterPro" id="IPR004839">
    <property type="entry name" value="Aminotransferase_I/II_large"/>
</dbReference>
<keyword evidence="5" id="KW-0804">Transcription</keyword>
<dbReference type="Proteomes" id="UP000721236">
    <property type="component" value="Unassembled WGS sequence"/>
</dbReference>
<reference evidence="7 8" key="1">
    <citation type="submission" date="2021-08" db="EMBL/GenBank/DDBJ databases">
        <authorList>
            <person name="Peeters C."/>
        </authorList>
    </citation>
    <scope>NUCLEOTIDE SEQUENCE [LARGE SCALE GENOMIC DNA]</scope>
    <source>
        <strain evidence="7 8">LMG 21510</strain>
    </source>
</reference>
<organism evidence="7 8">
    <name type="scientific">Cupriavidus respiraculi</name>
    <dbReference type="NCBI Taxonomy" id="195930"/>
    <lineage>
        <taxon>Bacteria</taxon>
        <taxon>Pseudomonadati</taxon>
        <taxon>Pseudomonadota</taxon>
        <taxon>Betaproteobacteria</taxon>
        <taxon>Burkholderiales</taxon>
        <taxon>Burkholderiaceae</taxon>
        <taxon>Cupriavidus</taxon>
    </lineage>
</organism>
<accession>A0ABM8XI75</accession>
<dbReference type="InterPro" id="IPR015424">
    <property type="entry name" value="PyrdxlP-dep_Trfase"/>
</dbReference>
<evidence type="ECO:0000256" key="3">
    <source>
        <dbReference type="ARBA" id="ARBA00023015"/>
    </source>
</evidence>
<dbReference type="Gene3D" id="3.40.640.10">
    <property type="entry name" value="Type I PLP-dependent aspartate aminotransferase-like (Major domain)"/>
    <property type="match status" value="1"/>
</dbReference>
<gene>
    <name evidence="7" type="primary">hisC_6</name>
    <name evidence="7" type="ORF">LMG21510_03873</name>
</gene>
<dbReference type="SMART" id="SM00345">
    <property type="entry name" value="HTH_GNTR"/>
    <property type="match status" value="1"/>
</dbReference>
<dbReference type="Gene3D" id="1.10.10.10">
    <property type="entry name" value="Winged helix-like DNA-binding domain superfamily/Winged helix DNA-binding domain"/>
    <property type="match status" value="1"/>
</dbReference>
<evidence type="ECO:0000256" key="5">
    <source>
        <dbReference type="ARBA" id="ARBA00023163"/>
    </source>
</evidence>
<dbReference type="PROSITE" id="PS50949">
    <property type="entry name" value="HTH_GNTR"/>
    <property type="match status" value="1"/>
</dbReference>
<evidence type="ECO:0000313" key="8">
    <source>
        <dbReference type="Proteomes" id="UP000721236"/>
    </source>
</evidence>
<dbReference type="SUPFAM" id="SSF53383">
    <property type="entry name" value="PLP-dependent transferases"/>
    <property type="match status" value="1"/>
</dbReference>
<evidence type="ECO:0000259" key="6">
    <source>
        <dbReference type="PROSITE" id="PS50949"/>
    </source>
</evidence>
<dbReference type="InterPro" id="IPR000524">
    <property type="entry name" value="Tscrpt_reg_HTH_GntR"/>
</dbReference>
<evidence type="ECO:0000313" key="7">
    <source>
        <dbReference type="EMBL" id="CAG9179710.1"/>
    </source>
</evidence>
<dbReference type="CDD" id="cd00609">
    <property type="entry name" value="AAT_like"/>
    <property type="match status" value="1"/>
</dbReference>
<keyword evidence="3" id="KW-0805">Transcription regulation</keyword>
<evidence type="ECO:0000256" key="4">
    <source>
        <dbReference type="ARBA" id="ARBA00023125"/>
    </source>
</evidence>